<dbReference type="PANTHER" id="PTHR16517:SF7">
    <property type="entry name" value="PROTEIN KING TUBBY"/>
    <property type="match status" value="1"/>
</dbReference>
<comment type="caution">
    <text evidence="6">The sequence shown here is derived from an EMBL/GenBank/DDBJ whole genome shotgun (WGS) entry which is preliminary data.</text>
</comment>
<dbReference type="PRINTS" id="PR01573">
    <property type="entry name" value="SUPERTUBBY"/>
</dbReference>
<dbReference type="PROSITE" id="PS01200">
    <property type="entry name" value="TUB_1"/>
    <property type="match status" value="1"/>
</dbReference>
<organism evidence="6 8">
    <name type="scientific">Didymodactylos carnosus</name>
    <dbReference type="NCBI Taxonomy" id="1234261"/>
    <lineage>
        <taxon>Eukaryota</taxon>
        <taxon>Metazoa</taxon>
        <taxon>Spiralia</taxon>
        <taxon>Gnathifera</taxon>
        <taxon>Rotifera</taxon>
        <taxon>Eurotatoria</taxon>
        <taxon>Bdelloidea</taxon>
        <taxon>Philodinida</taxon>
        <taxon>Philodinidae</taxon>
        <taxon>Didymodactylos</taxon>
    </lineage>
</organism>
<gene>
    <name evidence="6" type="ORF">GPM918_LOCUS30656</name>
    <name evidence="7" type="ORF">SRO942_LOCUS31273</name>
</gene>
<evidence type="ECO:0000313" key="6">
    <source>
        <dbReference type="EMBL" id="CAF1345725.1"/>
    </source>
</evidence>
<keyword evidence="3" id="KW-0963">Cytoplasm</keyword>
<reference evidence="6" key="1">
    <citation type="submission" date="2021-02" db="EMBL/GenBank/DDBJ databases">
        <authorList>
            <person name="Nowell W R."/>
        </authorList>
    </citation>
    <scope>NUCLEOTIDE SEQUENCE</scope>
</reference>
<evidence type="ECO:0000256" key="3">
    <source>
        <dbReference type="ARBA" id="ARBA00022490"/>
    </source>
</evidence>
<dbReference type="GO" id="GO:0005737">
    <property type="term" value="C:cytoplasm"/>
    <property type="evidence" value="ECO:0007669"/>
    <property type="project" value="UniProtKB-SubCell"/>
</dbReference>
<dbReference type="AlphaFoldDB" id="A0A815H377"/>
<dbReference type="InterPro" id="IPR000007">
    <property type="entry name" value="Tubby_C"/>
</dbReference>
<feature type="compositionally biased region" description="Basic residues" evidence="4">
    <location>
        <begin position="26"/>
        <end position="35"/>
    </location>
</feature>
<dbReference type="OrthoDB" id="8775810at2759"/>
<dbReference type="PANTHER" id="PTHR16517">
    <property type="entry name" value="TUBBY-RELATED"/>
    <property type="match status" value="1"/>
</dbReference>
<evidence type="ECO:0000313" key="8">
    <source>
        <dbReference type="Proteomes" id="UP000663829"/>
    </source>
</evidence>
<dbReference type="GO" id="GO:0061512">
    <property type="term" value="P:protein localization to cilium"/>
    <property type="evidence" value="ECO:0007669"/>
    <property type="project" value="TreeGrafter"/>
</dbReference>
<feature type="domain" description="Tubby C-terminal" evidence="5">
    <location>
        <begin position="127"/>
        <end position="365"/>
    </location>
</feature>
<proteinExistence type="inferred from homology"/>
<evidence type="ECO:0000256" key="1">
    <source>
        <dbReference type="ARBA" id="ARBA00004496"/>
    </source>
</evidence>
<dbReference type="Gene3D" id="3.20.90.10">
    <property type="entry name" value="Tubby Protein, Chain A"/>
    <property type="match status" value="1"/>
</dbReference>
<comment type="subcellular location">
    <subcellularLocation>
        <location evidence="1">Cytoplasm</location>
    </subcellularLocation>
</comment>
<dbReference type="SUPFAM" id="SSF54518">
    <property type="entry name" value="Tubby C-terminal domain-like"/>
    <property type="match status" value="1"/>
</dbReference>
<feature type="region of interest" description="Disordered" evidence="4">
    <location>
        <begin position="1"/>
        <end position="58"/>
    </location>
</feature>
<dbReference type="EMBL" id="CAJOBC010061403">
    <property type="protein sequence ID" value="CAF4210986.1"/>
    <property type="molecule type" value="Genomic_DNA"/>
</dbReference>
<sequence length="371" mass="43127">NFSLGERSERTIPTLPSQSNEETIAHRRHKRRHKRNEQQQDQEQQDQNHLTNNNQQHHDTFDEQNDFLLQHNLCTGNPDSDSERQSQHISLFNDNEQLCTVTPEPFVSPQFHGLFELITENLDQFVRQPAPNGLGDIHCQIKRDKHGVEKGLSPTYYMHVERDGGRKFSILAGRKRWKSRTSNYLISTDATDLSRDAETYIGKLKSNMMGTQFTIYEQVAHSKYDMPIEKRPHELGVVCYEANPFGLKGPRKMTILIPDISKDIEVNANVEQENIYERWKTNNKENILELHNKYPIWNEDTQSYVLNFHGRVTQASVKNFQIVQNDNQDYVIMQFGRVSDDTFTCDYKYPMCAIQAFGIALSSLDGKWACE</sequence>
<dbReference type="Proteomes" id="UP000681722">
    <property type="component" value="Unassembled WGS sequence"/>
</dbReference>
<evidence type="ECO:0000259" key="5">
    <source>
        <dbReference type="Pfam" id="PF01167"/>
    </source>
</evidence>
<comment type="similarity">
    <text evidence="2">Belongs to the TUB family.</text>
</comment>
<feature type="non-terminal residue" evidence="6">
    <location>
        <position position="371"/>
    </location>
</feature>
<name>A0A815H377_9BILA</name>
<evidence type="ECO:0000313" key="7">
    <source>
        <dbReference type="EMBL" id="CAF4210986.1"/>
    </source>
</evidence>
<keyword evidence="8" id="KW-1185">Reference proteome</keyword>
<accession>A0A815H377</accession>
<dbReference type="Proteomes" id="UP000663829">
    <property type="component" value="Unassembled WGS sequence"/>
</dbReference>
<evidence type="ECO:0000256" key="4">
    <source>
        <dbReference type="SAM" id="MobiDB-lite"/>
    </source>
</evidence>
<protein>
    <recommendedName>
        <fullName evidence="5">Tubby C-terminal domain-containing protein</fullName>
    </recommendedName>
</protein>
<dbReference type="Pfam" id="PF01167">
    <property type="entry name" value="Tub"/>
    <property type="match status" value="1"/>
</dbReference>
<dbReference type="InterPro" id="IPR025659">
    <property type="entry name" value="Tubby-like_C"/>
</dbReference>
<feature type="compositionally biased region" description="Basic and acidic residues" evidence="4">
    <location>
        <begin position="1"/>
        <end position="10"/>
    </location>
</feature>
<dbReference type="EMBL" id="CAJNOQ010014641">
    <property type="protein sequence ID" value="CAF1345725.1"/>
    <property type="molecule type" value="Genomic_DNA"/>
</dbReference>
<feature type="compositionally biased region" description="Low complexity" evidence="4">
    <location>
        <begin position="39"/>
        <end position="55"/>
    </location>
</feature>
<dbReference type="InterPro" id="IPR018066">
    <property type="entry name" value="Tubby_C_CS"/>
</dbReference>
<dbReference type="GO" id="GO:0005929">
    <property type="term" value="C:cilium"/>
    <property type="evidence" value="ECO:0007669"/>
    <property type="project" value="TreeGrafter"/>
</dbReference>
<evidence type="ECO:0000256" key="2">
    <source>
        <dbReference type="ARBA" id="ARBA00007129"/>
    </source>
</evidence>